<proteinExistence type="predicted"/>
<organism evidence="1 2">
    <name type="scientific">Flavobacterium okayamense</name>
    <dbReference type="NCBI Taxonomy" id="2830782"/>
    <lineage>
        <taxon>Bacteria</taxon>
        <taxon>Pseudomonadati</taxon>
        <taxon>Bacteroidota</taxon>
        <taxon>Flavobacteriia</taxon>
        <taxon>Flavobacteriales</taxon>
        <taxon>Flavobacteriaceae</taxon>
        <taxon>Flavobacterium</taxon>
    </lineage>
</organism>
<name>A0ABN6HUT6_9FLAO</name>
<keyword evidence="2" id="KW-1185">Reference proteome</keyword>
<evidence type="ECO:0000313" key="1">
    <source>
        <dbReference type="EMBL" id="BCY28233.1"/>
    </source>
</evidence>
<evidence type="ECO:0008006" key="3">
    <source>
        <dbReference type="Google" id="ProtNLM"/>
    </source>
</evidence>
<dbReference type="EMBL" id="AP024749">
    <property type="protein sequence ID" value="BCY28233.1"/>
    <property type="molecule type" value="Genomic_DNA"/>
</dbReference>
<accession>A0ABN6HUT6</accession>
<protein>
    <recommendedName>
        <fullName evidence="3">Transposase</fullName>
    </recommendedName>
</protein>
<sequence>MIARFRNKCLEFYINPTEIYFLEIEKMRFSLNNLFRRKYIINQGFDYVEIVKCSKCKIK</sequence>
<evidence type="ECO:0000313" key="2">
    <source>
        <dbReference type="Proteomes" id="UP000825258"/>
    </source>
</evidence>
<gene>
    <name evidence="1" type="ORF">KK2020170_11010</name>
</gene>
<reference evidence="1 2" key="1">
    <citation type="submission" date="2021-06" db="EMBL/GenBank/DDBJ databases">
        <title>Whole genome sequences of Flavobacterium sp. KK2020170 and assembly.</title>
        <authorList>
            <person name="Kitahara K."/>
            <person name="Miyoshi S."/>
            <person name="Uesaka K."/>
        </authorList>
    </citation>
    <scope>NUCLEOTIDE SEQUENCE [LARGE SCALE GENOMIC DNA]</scope>
    <source>
        <strain evidence="1 2">KK2020170</strain>
    </source>
</reference>
<dbReference type="Proteomes" id="UP000825258">
    <property type="component" value="Chromosome"/>
</dbReference>